<accession>A0A817AQX3</accession>
<dbReference type="OrthoDB" id="442680at2759"/>
<comment type="subcellular location">
    <subcellularLocation>
        <location evidence="1 6">Membrane</location>
        <topology evidence="1 6">Multi-pass membrane protein</topology>
    </subcellularLocation>
</comment>
<dbReference type="EMBL" id="HG994358">
    <property type="protein sequence ID" value="CAF2264424.1"/>
    <property type="molecule type" value="Genomic_DNA"/>
</dbReference>
<dbReference type="Proteomes" id="UP001295469">
    <property type="component" value="Chromosome A04"/>
</dbReference>
<dbReference type="Pfam" id="PF01169">
    <property type="entry name" value="GDT1"/>
    <property type="match status" value="2"/>
</dbReference>
<name>A0A817AQX3_BRANA</name>
<dbReference type="InterPro" id="IPR001727">
    <property type="entry name" value="GDT1-like"/>
</dbReference>
<keyword evidence="3 6" id="KW-0812">Transmembrane</keyword>
<evidence type="ECO:0000313" key="7">
    <source>
        <dbReference type="EMBL" id="CAF2264424.1"/>
    </source>
</evidence>
<feature type="transmembrane region" description="Helical" evidence="6">
    <location>
        <begin position="186"/>
        <end position="205"/>
    </location>
</feature>
<reference evidence="7" key="1">
    <citation type="submission" date="2021-01" db="EMBL/GenBank/DDBJ databases">
        <authorList>
            <consortium name="Genoscope - CEA"/>
            <person name="William W."/>
        </authorList>
    </citation>
    <scope>NUCLEOTIDE SEQUENCE</scope>
</reference>
<keyword evidence="5 6" id="KW-0472">Membrane</keyword>
<dbReference type="GO" id="GO:0046873">
    <property type="term" value="F:metal ion transmembrane transporter activity"/>
    <property type="evidence" value="ECO:0007669"/>
    <property type="project" value="InterPro"/>
</dbReference>
<evidence type="ECO:0000256" key="6">
    <source>
        <dbReference type="RuleBase" id="RU365102"/>
    </source>
</evidence>
<gene>
    <name evidence="7" type="ORF">DARMORV10_A04P01000.1</name>
</gene>
<proteinExistence type="inferred from homology"/>
<feature type="transmembrane region" description="Helical" evidence="6">
    <location>
        <begin position="147"/>
        <end position="166"/>
    </location>
</feature>
<evidence type="ECO:0000256" key="3">
    <source>
        <dbReference type="ARBA" id="ARBA00022692"/>
    </source>
</evidence>
<feature type="transmembrane region" description="Helical" evidence="6">
    <location>
        <begin position="45"/>
        <end position="68"/>
    </location>
</feature>
<evidence type="ECO:0000256" key="5">
    <source>
        <dbReference type="ARBA" id="ARBA00023136"/>
    </source>
</evidence>
<keyword evidence="4 6" id="KW-1133">Transmembrane helix</keyword>
<sequence>METFGAMSSVSQGFTKSFFKIEFSEVGDKTFCVAAILAMRNPRRLVLAGCVSASIVTTILSATLGWAAPDLISRQWTHHITTLLFFGFGLWFLWYGFKQGGGLLLHQILMSSEGEILRVYTLLAGGAQKHHFLFILKQKKKKQKRPFFTRFFSPIFLKAFLFTFFAEFGDKSLRTTIRLAADENPFGVVLGGVVAQLFCTTVALLRVKFLPPQMLSEEKVELAGRMLFLGFGIQSFLTSVDILFFLPSLYGINLNPNISSVIFFFK</sequence>
<dbReference type="GO" id="GO:0016020">
    <property type="term" value="C:membrane"/>
    <property type="evidence" value="ECO:0007669"/>
    <property type="project" value="UniProtKB-SubCell"/>
</dbReference>
<dbReference type="AlphaFoldDB" id="A0A817AQX3"/>
<feature type="transmembrane region" description="Helical" evidence="6">
    <location>
        <begin position="80"/>
        <end position="97"/>
    </location>
</feature>
<evidence type="ECO:0000256" key="2">
    <source>
        <dbReference type="ARBA" id="ARBA00009190"/>
    </source>
</evidence>
<evidence type="ECO:0000256" key="1">
    <source>
        <dbReference type="ARBA" id="ARBA00004141"/>
    </source>
</evidence>
<organism evidence="7">
    <name type="scientific">Brassica napus</name>
    <name type="common">Rape</name>
    <dbReference type="NCBI Taxonomy" id="3708"/>
    <lineage>
        <taxon>Eukaryota</taxon>
        <taxon>Viridiplantae</taxon>
        <taxon>Streptophyta</taxon>
        <taxon>Embryophyta</taxon>
        <taxon>Tracheophyta</taxon>
        <taxon>Spermatophyta</taxon>
        <taxon>Magnoliopsida</taxon>
        <taxon>eudicotyledons</taxon>
        <taxon>Gunneridae</taxon>
        <taxon>Pentapetalae</taxon>
        <taxon>rosids</taxon>
        <taxon>malvids</taxon>
        <taxon>Brassicales</taxon>
        <taxon>Brassicaceae</taxon>
        <taxon>Brassiceae</taxon>
        <taxon>Brassica</taxon>
    </lineage>
</organism>
<dbReference type="PANTHER" id="PTHR12608">
    <property type="entry name" value="TRANSMEMBRANE PROTEIN HTP-1 RELATED"/>
    <property type="match status" value="1"/>
</dbReference>
<protein>
    <recommendedName>
        <fullName evidence="6">GDT1 family protein</fullName>
    </recommendedName>
</protein>
<dbReference type="PANTHER" id="PTHR12608:SF12">
    <property type="entry name" value="GDT1 FAMILY PROTEIN"/>
    <property type="match status" value="1"/>
</dbReference>
<feature type="transmembrane region" description="Helical" evidence="6">
    <location>
        <begin position="226"/>
        <end position="246"/>
    </location>
</feature>
<comment type="similarity">
    <text evidence="2 6">Belongs to the GDT1 family.</text>
</comment>
<evidence type="ECO:0000256" key="4">
    <source>
        <dbReference type="ARBA" id="ARBA00022989"/>
    </source>
</evidence>